<evidence type="ECO:0000313" key="2">
    <source>
        <dbReference type="Proteomes" id="UP000002748"/>
    </source>
</evidence>
<name>J4UJY4_TRIAS</name>
<dbReference type="GeneID" id="25989763"/>
<organism evidence="1 2">
    <name type="scientific">Trichosporon asahii var. asahii (strain ATCC 90039 / CBS 2479 / JCM 2466 / KCTC 7840 / NBRC 103889/ NCYC 2677 / UAMH 7654)</name>
    <name type="common">Yeast</name>
    <dbReference type="NCBI Taxonomy" id="1186058"/>
    <lineage>
        <taxon>Eukaryota</taxon>
        <taxon>Fungi</taxon>
        <taxon>Dikarya</taxon>
        <taxon>Basidiomycota</taxon>
        <taxon>Agaricomycotina</taxon>
        <taxon>Tremellomycetes</taxon>
        <taxon>Trichosporonales</taxon>
        <taxon>Trichosporonaceae</taxon>
        <taxon>Trichosporon</taxon>
    </lineage>
</organism>
<dbReference type="Proteomes" id="UP000002748">
    <property type="component" value="Unassembled WGS sequence"/>
</dbReference>
<protein>
    <submittedName>
        <fullName evidence="1">Uncharacterized protein</fullName>
    </submittedName>
</protein>
<dbReference type="RefSeq" id="XP_014183330.1">
    <property type="nucleotide sequence ID" value="XM_014327855.1"/>
</dbReference>
<reference evidence="1 2" key="1">
    <citation type="journal article" date="2012" name="Eukaryot. Cell">
        <title>Draft genome sequence of CBS 2479, the standard type strain of Trichosporon asahii.</title>
        <authorList>
            <person name="Yang R.Y."/>
            <person name="Li H.T."/>
            <person name="Zhu H."/>
            <person name="Zhou G.P."/>
            <person name="Wang M."/>
            <person name="Wang L."/>
        </authorList>
    </citation>
    <scope>NUCLEOTIDE SEQUENCE [LARGE SCALE GENOMIC DNA]</scope>
    <source>
        <strain evidence="2">ATCC 90039 / CBS 2479 / JCM 2466 / KCTC 7840 / NCYC 2677 / UAMH 7654</strain>
    </source>
</reference>
<gene>
    <name evidence="1" type="ORF">A1Q1_06251</name>
</gene>
<dbReference type="EMBL" id="ALBS01000032">
    <property type="protein sequence ID" value="EJT52145.1"/>
    <property type="molecule type" value="Genomic_DNA"/>
</dbReference>
<evidence type="ECO:0000313" key="1">
    <source>
        <dbReference type="EMBL" id="EJT52145.1"/>
    </source>
</evidence>
<dbReference type="VEuPathDB" id="FungiDB:A1Q1_06251"/>
<dbReference type="HOGENOM" id="CLU_928088_0_0_1"/>
<proteinExistence type="predicted"/>
<comment type="caution">
    <text evidence="1">The sequence shown here is derived from an EMBL/GenBank/DDBJ whole genome shotgun (WGS) entry which is preliminary data.</text>
</comment>
<dbReference type="KEGG" id="tasa:A1Q1_06251"/>
<accession>J4UJY4</accession>
<dbReference type="AlphaFoldDB" id="J4UJY4"/>
<sequence length="309" mass="33974">MVFETLNATYPTYTAEKSKVKSWVLLTPHTAHFAPDAATWRQDTKAALSTLAAHGLVEYHPTDAGFAVRTAPPKAPPIHKSRTPLRGSASQRLQSYYAARDWAILQHGAAHAAESIVAGTSGLQCMRLDSETDTELTASRRDGRGDAVLAVRRHAPDHGWAELVTFSARDAAAVRAALRTMETRLPMEWHESCAEDAADCEDGCGAGKVCPEEEVEERGVHFVARLEWPTSLIEQERIDQGSDEGRIRLVGKEEGEHAEDKRKEIVRGMKLLMRGSDGLEINYQVEDGEITVTPPWVLERHSGGHPALV</sequence>